<sequence>MPSPERPSDLPDAGRADPVVVVLTGGASRRMGSHKPLLEVGGRPLVTRVLEAAGDWPALVVGPTQGVPDGTRSVLEPVPGGGPVAGLAAAVGALPARGPEGPDVVVVLAADLPFVTHDHVARLVAALDEPPRAYAARTRPQDADLGEPADLAVTVTADGRTNWLCAAWRLTALRARLDEVGDAYGRSMRELCSDVPTVTVDDPDDLTLDVDTPADLDRARGRAEGGAEGGAGGPAESGS</sequence>
<proteinExistence type="predicted"/>
<evidence type="ECO:0000313" key="5">
    <source>
        <dbReference type="Proteomes" id="UP001500013"/>
    </source>
</evidence>
<accession>A0ABN2RXX0</accession>
<reference evidence="4 5" key="1">
    <citation type="journal article" date="2019" name="Int. J. Syst. Evol. Microbiol.">
        <title>The Global Catalogue of Microorganisms (GCM) 10K type strain sequencing project: providing services to taxonomists for standard genome sequencing and annotation.</title>
        <authorList>
            <consortium name="The Broad Institute Genomics Platform"/>
            <consortium name="The Broad Institute Genome Sequencing Center for Infectious Disease"/>
            <person name="Wu L."/>
            <person name="Ma J."/>
        </authorList>
    </citation>
    <scope>NUCLEOTIDE SEQUENCE [LARGE SCALE GENOMIC DNA]</scope>
    <source>
        <strain evidence="4 5">JCM 15628</strain>
    </source>
</reference>
<dbReference type="SUPFAM" id="SSF53448">
    <property type="entry name" value="Nucleotide-diphospho-sugar transferases"/>
    <property type="match status" value="1"/>
</dbReference>
<evidence type="ECO:0000313" key="4">
    <source>
        <dbReference type="EMBL" id="GAA1976939.1"/>
    </source>
</evidence>
<evidence type="ECO:0000256" key="2">
    <source>
        <dbReference type="SAM" id="MobiDB-lite"/>
    </source>
</evidence>
<evidence type="ECO:0000256" key="1">
    <source>
        <dbReference type="ARBA" id="ARBA00022679"/>
    </source>
</evidence>
<dbReference type="InterPro" id="IPR025877">
    <property type="entry name" value="MobA-like_NTP_Trfase"/>
</dbReference>
<dbReference type="InterPro" id="IPR029044">
    <property type="entry name" value="Nucleotide-diphossugar_trans"/>
</dbReference>
<dbReference type="EMBL" id="BAAAPU010000007">
    <property type="protein sequence ID" value="GAA1976939.1"/>
    <property type="molecule type" value="Genomic_DNA"/>
</dbReference>
<evidence type="ECO:0000259" key="3">
    <source>
        <dbReference type="Pfam" id="PF12804"/>
    </source>
</evidence>
<dbReference type="Pfam" id="PF12804">
    <property type="entry name" value="NTP_transf_3"/>
    <property type="match status" value="1"/>
</dbReference>
<keyword evidence="1" id="KW-0808">Transferase</keyword>
<dbReference type="GO" id="GO:0016779">
    <property type="term" value="F:nucleotidyltransferase activity"/>
    <property type="evidence" value="ECO:0007669"/>
    <property type="project" value="UniProtKB-KW"/>
</dbReference>
<organism evidence="4 5">
    <name type="scientific">Terrabacter lapilli</name>
    <dbReference type="NCBI Taxonomy" id="436231"/>
    <lineage>
        <taxon>Bacteria</taxon>
        <taxon>Bacillati</taxon>
        <taxon>Actinomycetota</taxon>
        <taxon>Actinomycetes</taxon>
        <taxon>Micrococcales</taxon>
        <taxon>Intrasporangiaceae</taxon>
        <taxon>Terrabacter</taxon>
    </lineage>
</organism>
<dbReference type="RefSeq" id="WP_344060393.1">
    <property type="nucleotide sequence ID" value="NZ_BAAAPU010000007.1"/>
</dbReference>
<dbReference type="PANTHER" id="PTHR19136:SF81">
    <property type="entry name" value="MOLYBDENUM COFACTOR GUANYLYLTRANSFERASE"/>
    <property type="match status" value="1"/>
</dbReference>
<feature type="domain" description="MobA-like NTP transferase" evidence="3">
    <location>
        <begin position="20"/>
        <end position="187"/>
    </location>
</feature>
<keyword evidence="4" id="KW-0548">Nucleotidyltransferase</keyword>
<protein>
    <submittedName>
        <fullName evidence="4">Molybdenum cofactor guanylyltransferase</fullName>
    </submittedName>
</protein>
<dbReference type="Proteomes" id="UP001500013">
    <property type="component" value="Unassembled WGS sequence"/>
</dbReference>
<feature type="region of interest" description="Disordered" evidence="2">
    <location>
        <begin position="201"/>
        <end position="239"/>
    </location>
</feature>
<feature type="compositionally biased region" description="Basic and acidic residues" evidence="2">
    <location>
        <begin position="215"/>
        <end position="225"/>
    </location>
</feature>
<gene>
    <name evidence="4" type="ORF">GCM10009817_16570</name>
</gene>
<keyword evidence="5" id="KW-1185">Reference proteome</keyword>
<comment type="caution">
    <text evidence="4">The sequence shown here is derived from an EMBL/GenBank/DDBJ whole genome shotgun (WGS) entry which is preliminary data.</text>
</comment>
<name>A0ABN2RXX0_9MICO</name>
<dbReference type="PANTHER" id="PTHR19136">
    <property type="entry name" value="MOLYBDENUM COFACTOR GUANYLYLTRANSFERASE"/>
    <property type="match status" value="1"/>
</dbReference>
<feature type="compositionally biased region" description="Gly residues" evidence="2">
    <location>
        <begin position="226"/>
        <end position="239"/>
    </location>
</feature>
<feature type="compositionally biased region" description="Acidic residues" evidence="2">
    <location>
        <begin position="201"/>
        <end position="214"/>
    </location>
</feature>
<dbReference type="Gene3D" id="3.90.550.10">
    <property type="entry name" value="Spore Coat Polysaccharide Biosynthesis Protein SpsA, Chain A"/>
    <property type="match status" value="1"/>
</dbReference>